<protein>
    <submittedName>
        <fullName evidence="4">WYL domain-containing protein</fullName>
    </submittedName>
</protein>
<evidence type="ECO:0000313" key="5">
    <source>
        <dbReference type="Proteomes" id="UP000490386"/>
    </source>
</evidence>
<organism evidence="4 5">
    <name type="scientific">Pseudoclavibacter terrae</name>
    <dbReference type="NCBI Taxonomy" id="1530195"/>
    <lineage>
        <taxon>Bacteria</taxon>
        <taxon>Bacillati</taxon>
        <taxon>Actinomycetota</taxon>
        <taxon>Actinomycetes</taxon>
        <taxon>Micrococcales</taxon>
        <taxon>Microbacteriaceae</taxon>
        <taxon>Pseudoclavibacter</taxon>
    </lineage>
</organism>
<dbReference type="InterPro" id="IPR026881">
    <property type="entry name" value="WYL_dom"/>
</dbReference>
<comment type="caution">
    <text evidence="4">The sequence shown here is derived from an EMBL/GenBank/DDBJ whole genome shotgun (WGS) entry which is preliminary data.</text>
</comment>
<dbReference type="Proteomes" id="UP000490386">
    <property type="component" value="Unassembled WGS sequence"/>
</dbReference>
<sequence>MSPFVSADRLALLVSLVPYLRQQDEAVPVETAAAHFGVKPKQVRDAVRLIAVSGTPGDAGVYSHLDLFDINWDAFELQDLIEVTHFVALEEAPRMSNREAAAVIAGLGYLRSLPRLVDESRIDTLLGKLGPSGAAPHFAFGTTGEHPAARDAVAAAIATNRRLRFRYRREDGVESVRHVDAFTLETLGGDLFLHGWCLERDAERVFRLDRMRDAVVTDVPVPSRPEAKRGRPIFTPSDDHVVVRLEVGAAVLPLVRDYLPPGEPVPQTDARGRAVVDVRIASMQHLARLVAGNAGEMRVLSPDSARAAVLQWAADALRDHHED</sequence>
<feature type="domain" description="WYL" evidence="1">
    <location>
        <begin position="151"/>
        <end position="215"/>
    </location>
</feature>
<evidence type="ECO:0000259" key="3">
    <source>
        <dbReference type="Pfam" id="PF25583"/>
    </source>
</evidence>
<keyword evidence="5" id="KW-1185">Reference proteome</keyword>
<reference evidence="4 5" key="1">
    <citation type="submission" date="2019-09" db="EMBL/GenBank/DDBJ databases">
        <title>Phylogeny of genus Pseudoclavibacter and closely related genus.</title>
        <authorList>
            <person name="Li Y."/>
        </authorList>
    </citation>
    <scope>NUCLEOTIDE SEQUENCE [LARGE SCALE GENOMIC DNA]</scope>
    <source>
        <strain evidence="4 5">THG-MD12</strain>
    </source>
</reference>
<dbReference type="Pfam" id="PF19187">
    <property type="entry name" value="HTH_PafC"/>
    <property type="match status" value="1"/>
</dbReference>
<feature type="domain" description="PafC HTH" evidence="2">
    <location>
        <begin position="8"/>
        <end position="129"/>
    </location>
</feature>
<evidence type="ECO:0000259" key="2">
    <source>
        <dbReference type="Pfam" id="PF19187"/>
    </source>
</evidence>
<gene>
    <name evidence="4" type="ORF">F8O03_08180</name>
</gene>
<dbReference type="InterPro" id="IPR051534">
    <property type="entry name" value="CBASS_pafABC_assoc_protein"/>
</dbReference>
<dbReference type="RefSeq" id="WP_151423426.1">
    <property type="nucleotide sequence ID" value="NZ_WBJX01000002.1"/>
</dbReference>
<dbReference type="EMBL" id="WBJX01000002">
    <property type="protein sequence ID" value="KAB1638363.1"/>
    <property type="molecule type" value="Genomic_DNA"/>
</dbReference>
<dbReference type="PROSITE" id="PS52050">
    <property type="entry name" value="WYL"/>
    <property type="match status" value="1"/>
</dbReference>
<evidence type="ECO:0000259" key="1">
    <source>
        <dbReference type="Pfam" id="PF13280"/>
    </source>
</evidence>
<evidence type="ECO:0000313" key="4">
    <source>
        <dbReference type="EMBL" id="KAB1638363.1"/>
    </source>
</evidence>
<name>A0A7J5B2X0_9MICO</name>
<dbReference type="AlphaFoldDB" id="A0A7J5B2X0"/>
<dbReference type="InterPro" id="IPR057727">
    <property type="entry name" value="WCX_dom"/>
</dbReference>
<accession>A0A7J5B2X0</accession>
<dbReference type="OrthoDB" id="3171994at2"/>
<dbReference type="InterPro" id="IPR028349">
    <property type="entry name" value="PafC-like"/>
</dbReference>
<feature type="domain" description="WCX" evidence="3">
    <location>
        <begin position="241"/>
        <end position="317"/>
    </location>
</feature>
<dbReference type="PIRSF" id="PIRSF016838">
    <property type="entry name" value="PafC"/>
    <property type="match status" value="1"/>
</dbReference>
<dbReference type="PANTHER" id="PTHR34580">
    <property type="match status" value="1"/>
</dbReference>
<dbReference type="Pfam" id="PF25583">
    <property type="entry name" value="WCX"/>
    <property type="match status" value="1"/>
</dbReference>
<dbReference type="InterPro" id="IPR043839">
    <property type="entry name" value="PafC_HTH"/>
</dbReference>
<proteinExistence type="predicted"/>
<dbReference type="Pfam" id="PF13280">
    <property type="entry name" value="WYL"/>
    <property type="match status" value="1"/>
</dbReference>
<dbReference type="PANTHER" id="PTHR34580:SF3">
    <property type="entry name" value="PROTEIN PAFB"/>
    <property type="match status" value="1"/>
</dbReference>